<dbReference type="RefSeq" id="WP_092361105.1">
    <property type="nucleotide sequence ID" value="NZ_FOIM01000003.1"/>
</dbReference>
<dbReference type="PANTHER" id="PTHR39210">
    <property type="entry name" value="HEPARIN-SULFATE LYASE"/>
    <property type="match status" value="1"/>
</dbReference>
<gene>
    <name evidence="7" type="ORF">SAMN05216313_103177</name>
</gene>
<evidence type="ECO:0000256" key="3">
    <source>
        <dbReference type="ARBA" id="ARBA00022764"/>
    </source>
</evidence>
<keyword evidence="8" id="KW-1185">Reference proteome</keyword>
<evidence type="ECO:0000259" key="6">
    <source>
        <dbReference type="Pfam" id="PF16889"/>
    </source>
</evidence>
<keyword evidence="2" id="KW-0732">Signal</keyword>
<dbReference type="EMBL" id="FOIM01000003">
    <property type="protein sequence ID" value="SET23445.1"/>
    <property type="molecule type" value="Genomic_DNA"/>
</dbReference>
<feature type="domain" description="Heparin-sulfate lyase N-terminal" evidence="6">
    <location>
        <begin position="71"/>
        <end position="301"/>
    </location>
</feature>
<dbReference type="Pfam" id="PF07940">
    <property type="entry name" value="Hepar_II_III_C"/>
    <property type="match status" value="1"/>
</dbReference>
<proteinExistence type="predicted"/>
<feature type="domain" description="Heparinase II/III-like C-terminal" evidence="5">
    <location>
        <begin position="372"/>
        <end position="567"/>
    </location>
</feature>
<dbReference type="GO" id="GO:0042597">
    <property type="term" value="C:periplasmic space"/>
    <property type="evidence" value="ECO:0007669"/>
    <property type="project" value="UniProtKB-SubCell"/>
</dbReference>
<keyword evidence="4" id="KW-0456">Lyase</keyword>
<dbReference type="GeneID" id="93278435"/>
<evidence type="ECO:0000313" key="7">
    <source>
        <dbReference type="EMBL" id="SET23445.1"/>
    </source>
</evidence>
<evidence type="ECO:0000313" key="8">
    <source>
        <dbReference type="Proteomes" id="UP000198508"/>
    </source>
</evidence>
<dbReference type="InterPro" id="IPR031680">
    <property type="entry name" value="Hepar_II_III_N"/>
</dbReference>
<dbReference type="Gene3D" id="2.70.98.70">
    <property type="match status" value="1"/>
</dbReference>
<evidence type="ECO:0000259" key="5">
    <source>
        <dbReference type="Pfam" id="PF07940"/>
    </source>
</evidence>
<dbReference type="STRING" id="460384.SAMN05216313_103177"/>
<evidence type="ECO:0000256" key="2">
    <source>
        <dbReference type="ARBA" id="ARBA00022729"/>
    </source>
</evidence>
<protein>
    <submittedName>
        <fullName evidence="7">Heparinase II/III N-terminus</fullName>
    </submittedName>
</protein>
<dbReference type="PANTHER" id="PTHR39210:SF1">
    <property type="entry name" value="HEPARIN-SULFATE LYASE"/>
    <property type="match status" value="1"/>
</dbReference>
<organism evidence="7 8">
    <name type="scientific">Enterocloster lavalensis</name>
    <dbReference type="NCBI Taxonomy" id="460384"/>
    <lineage>
        <taxon>Bacteria</taxon>
        <taxon>Bacillati</taxon>
        <taxon>Bacillota</taxon>
        <taxon>Clostridia</taxon>
        <taxon>Lachnospirales</taxon>
        <taxon>Lachnospiraceae</taxon>
        <taxon>Enterocloster</taxon>
    </lineage>
</organism>
<dbReference type="AlphaFoldDB" id="A0A1I0CUQ2"/>
<accession>A0A1I0CUQ2</accession>
<dbReference type="Gene3D" id="1.50.10.100">
    <property type="entry name" value="Chondroitin AC/alginate lyase"/>
    <property type="match status" value="1"/>
</dbReference>
<sequence>MAEQGRFARLLDRVKEWRTEYGPEEAAAYLRERCGGEAGQVIEAAGRLMDQTFVFTDPWDMEPCGEPYTFPEMRWNEAPNGDPEWVYMLNRHDSLQKLLQAWRLTGDEAYAGKLKWYLFHWMEHNPLIPGGETVRTIDTGIRCMNWTMFLLFLLDGGLVSEEETERVLAGMGDQFQYLREAYIGKYTLSNWGLLQTTAMCAAYCWFEEYLPGVGLKEWAWKELETQLELQVGDDGSHWEQSIMYHMEVLNSCMKLWAVCRFAGEEAPGWLRGTVERMSRYVLFAAGPDHRQLAQADSDVTDVRDVLTKAAVLCGSPELKGGGYKALDLDSCWLLGSWGLRVYENLAEGRPAETSLVCGDTGNIYLRSGWEEDAHYTYLHCGPLGSSHGHGDLTQICLYFEGRPFLVDSGRYSYREDEPLRVKFKEAGAHNVCTIDGVSQARAEGSWSYRSYGEAFRNSCREKGPLHFAELAYHGLTEQGRPCLVKRKVAVHDSGFWLIINDICCEGSHRVEERYHLDGSVRAERDAQAEAGAGEVPRWRLLSGDVCLNLWGQQDFSLEPCWVSPRYNCLEKSGRLTGVRSFEDRFTGWTAFAGDGIRVKSVPVQRAGDSREVGEETVTAVEFLLGERESWIILIWNREICRGTKLLVCRGVPVYGRAVALHVRDGELCERLRL</sequence>
<name>A0A1I0CUQ2_9FIRM</name>
<dbReference type="InterPro" id="IPR008929">
    <property type="entry name" value="Chondroitin_lyas"/>
</dbReference>
<evidence type="ECO:0000256" key="1">
    <source>
        <dbReference type="ARBA" id="ARBA00004418"/>
    </source>
</evidence>
<evidence type="ECO:0000256" key="4">
    <source>
        <dbReference type="ARBA" id="ARBA00023239"/>
    </source>
</evidence>
<keyword evidence="3" id="KW-0574">Periplasm</keyword>
<dbReference type="Proteomes" id="UP000198508">
    <property type="component" value="Unassembled WGS sequence"/>
</dbReference>
<dbReference type="GO" id="GO:0016829">
    <property type="term" value="F:lyase activity"/>
    <property type="evidence" value="ECO:0007669"/>
    <property type="project" value="UniProtKB-KW"/>
</dbReference>
<dbReference type="Pfam" id="PF16889">
    <property type="entry name" value="Hepar_II_III_N"/>
    <property type="match status" value="1"/>
</dbReference>
<dbReference type="InterPro" id="IPR012480">
    <property type="entry name" value="Hepar_II_III_C"/>
</dbReference>
<dbReference type="SUPFAM" id="SSF48230">
    <property type="entry name" value="Chondroitin AC/alginate lyase"/>
    <property type="match status" value="1"/>
</dbReference>
<comment type="subcellular location">
    <subcellularLocation>
        <location evidence="1">Periplasm</location>
    </subcellularLocation>
</comment>
<reference evidence="8" key="1">
    <citation type="submission" date="2016-10" db="EMBL/GenBank/DDBJ databases">
        <authorList>
            <person name="Varghese N."/>
            <person name="Submissions S."/>
        </authorList>
    </citation>
    <scope>NUCLEOTIDE SEQUENCE [LARGE SCALE GENOMIC DNA]</scope>
    <source>
        <strain evidence="8">NLAE-zl-G277</strain>
    </source>
</reference>